<dbReference type="PANTHER" id="PTHR21290:SF25">
    <property type="entry name" value="SPHINGOMYELIN SYNTHASE-RELATED PROTEIN 1"/>
    <property type="match status" value="1"/>
</dbReference>
<reference evidence="2" key="1">
    <citation type="submission" date="2018-11" db="EMBL/GenBank/DDBJ databases">
        <title>Henneguya salminicola genome and transcriptome.</title>
        <authorList>
            <person name="Yahalomi D."/>
            <person name="Atkinson S.D."/>
            <person name="Neuhof M."/>
            <person name="Chang E.S."/>
            <person name="Philippe H."/>
            <person name="Cartwright P."/>
            <person name="Bartholomew J.L."/>
            <person name="Huchon D."/>
        </authorList>
    </citation>
    <scope>NUCLEOTIDE SEQUENCE</scope>
    <source>
        <strain evidence="2">Hz1</strain>
        <tissue evidence="2">Whole</tissue>
    </source>
</reference>
<protein>
    <submittedName>
        <fullName evidence="2">Sphingomyelin synthase-related protein 1 (Trinotate prediction)</fullName>
    </submittedName>
</protein>
<evidence type="ECO:0000256" key="1">
    <source>
        <dbReference type="SAM" id="Phobius"/>
    </source>
</evidence>
<dbReference type="AlphaFoldDB" id="A0A6G3MIV3"/>
<dbReference type="GO" id="GO:0005886">
    <property type="term" value="C:plasma membrane"/>
    <property type="evidence" value="ECO:0007669"/>
    <property type="project" value="TreeGrafter"/>
</dbReference>
<dbReference type="GO" id="GO:0033188">
    <property type="term" value="F:sphingomyelin synthase activity"/>
    <property type="evidence" value="ECO:0007669"/>
    <property type="project" value="TreeGrafter"/>
</dbReference>
<keyword evidence="1" id="KW-1133">Transmembrane helix</keyword>
<dbReference type="InterPro" id="IPR045221">
    <property type="entry name" value="Sphingomyelin_synth-like"/>
</dbReference>
<dbReference type="GO" id="GO:0047493">
    <property type="term" value="F:ceramide cholinephosphotransferase activity"/>
    <property type="evidence" value="ECO:0007669"/>
    <property type="project" value="TreeGrafter"/>
</dbReference>
<sequence length="174" mass="20278">MMINNCRIKQLNAVEMEIPGINVADIKINSYKESKLTKRKNVFKAIYSLLFCWISVAFCSFAVAYSNFIESQDFPNFKPRLHDIIIDNFEPQSQGFRFTELFIILMSILAIFLIIVHKNRNILIRRFFCLIGSIFLTRGICLFSTQMSVPHSHTICPDLVRYRSSDIQDKFHAI</sequence>
<dbReference type="PANTHER" id="PTHR21290">
    <property type="entry name" value="SPHINGOMYELIN SYNTHETASE"/>
    <property type="match status" value="1"/>
</dbReference>
<name>A0A6G3MIV3_HENSL</name>
<feature type="transmembrane region" description="Helical" evidence="1">
    <location>
        <begin position="128"/>
        <end position="149"/>
    </location>
</feature>
<dbReference type="EMBL" id="GHBP01005825">
    <property type="protein sequence ID" value="NDJ93972.1"/>
    <property type="molecule type" value="Transcribed_RNA"/>
</dbReference>
<feature type="transmembrane region" description="Helical" evidence="1">
    <location>
        <begin position="45"/>
        <end position="65"/>
    </location>
</feature>
<dbReference type="GO" id="GO:0000139">
    <property type="term" value="C:Golgi membrane"/>
    <property type="evidence" value="ECO:0007669"/>
    <property type="project" value="TreeGrafter"/>
</dbReference>
<evidence type="ECO:0000313" key="2">
    <source>
        <dbReference type="EMBL" id="NDJ93972.1"/>
    </source>
</evidence>
<dbReference type="GO" id="GO:0005789">
    <property type="term" value="C:endoplasmic reticulum membrane"/>
    <property type="evidence" value="ECO:0007669"/>
    <property type="project" value="TreeGrafter"/>
</dbReference>
<accession>A0A6G3MIV3</accession>
<dbReference type="GO" id="GO:0046513">
    <property type="term" value="P:ceramide biosynthetic process"/>
    <property type="evidence" value="ECO:0007669"/>
    <property type="project" value="TreeGrafter"/>
</dbReference>
<organism evidence="2">
    <name type="scientific">Henneguya salminicola</name>
    <name type="common">Myxosporean</name>
    <dbReference type="NCBI Taxonomy" id="69463"/>
    <lineage>
        <taxon>Eukaryota</taxon>
        <taxon>Metazoa</taxon>
        <taxon>Cnidaria</taxon>
        <taxon>Myxozoa</taxon>
        <taxon>Myxosporea</taxon>
        <taxon>Bivalvulida</taxon>
        <taxon>Platysporina</taxon>
        <taxon>Myxobolidae</taxon>
        <taxon>Henneguya</taxon>
    </lineage>
</organism>
<feature type="transmembrane region" description="Helical" evidence="1">
    <location>
        <begin position="98"/>
        <end position="116"/>
    </location>
</feature>
<keyword evidence="1" id="KW-0472">Membrane</keyword>
<keyword evidence="1" id="KW-0812">Transmembrane</keyword>
<dbReference type="OrthoDB" id="422827at2759"/>
<proteinExistence type="predicted"/>